<keyword evidence="4" id="KW-1185">Reference proteome</keyword>
<feature type="chain" id="PRO_5046577096" evidence="2">
    <location>
        <begin position="19"/>
        <end position="273"/>
    </location>
</feature>
<name>A0ABQ8FHH7_9FUNG</name>
<feature type="signal peptide" evidence="2">
    <location>
        <begin position="1"/>
        <end position="18"/>
    </location>
</feature>
<protein>
    <submittedName>
        <fullName evidence="3">Uncharacterized protein</fullName>
    </submittedName>
</protein>
<organism evidence="3 4">
    <name type="scientific">Batrachochytrium salamandrivorans</name>
    <dbReference type="NCBI Taxonomy" id="1357716"/>
    <lineage>
        <taxon>Eukaryota</taxon>
        <taxon>Fungi</taxon>
        <taxon>Fungi incertae sedis</taxon>
        <taxon>Chytridiomycota</taxon>
        <taxon>Chytridiomycota incertae sedis</taxon>
        <taxon>Chytridiomycetes</taxon>
        <taxon>Rhizophydiales</taxon>
        <taxon>Rhizophydiales incertae sedis</taxon>
        <taxon>Batrachochytrium</taxon>
    </lineage>
</organism>
<reference evidence="3 4" key="1">
    <citation type="submission" date="2021-02" db="EMBL/GenBank/DDBJ databases">
        <title>Variation within the Batrachochytrium salamandrivorans European outbreak.</title>
        <authorList>
            <person name="Kelly M."/>
            <person name="Pasmans F."/>
            <person name="Shea T.P."/>
            <person name="Munoz J.F."/>
            <person name="Carranza S."/>
            <person name="Cuomo C.A."/>
            <person name="Martel A."/>
        </authorList>
    </citation>
    <scope>NUCLEOTIDE SEQUENCE [LARGE SCALE GENOMIC DNA]</scope>
    <source>
        <strain evidence="3 4">AMFP18/2</strain>
    </source>
</reference>
<dbReference type="EMBL" id="JAFCIX010000110">
    <property type="protein sequence ID" value="KAH6598371.1"/>
    <property type="molecule type" value="Genomic_DNA"/>
</dbReference>
<evidence type="ECO:0000313" key="4">
    <source>
        <dbReference type="Proteomes" id="UP001648503"/>
    </source>
</evidence>
<feature type="region of interest" description="Disordered" evidence="1">
    <location>
        <begin position="29"/>
        <end position="74"/>
    </location>
</feature>
<keyword evidence="2" id="KW-0732">Signal</keyword>
<feature type="compositionally biased region" description="Low complexity" evidence="1">
    <location>
        <begin position="29"/>
        <end position="65"/>
    </location>
</feature>
<evidence type="ECO:0000313" key="3">
    <source>
        <dbReference type="EMBL" id="KAH6598371.1"/>
    </source>
</evidence>
<evidence type="ECO:0000256" key="2">
    <source>
        <dbReference type="SAM" id="SignalP"/>
    </source>
</evidence>
<accession>A0ABQ8FHH7</accession>
<comment type="caution">
    <text evidence="3">The sequence shown here is derived from an EMBL/GenBank/DDBJ whole genome shotgun (WGS) entry which is preliminary data.</text>
</comment>
<evidence type="ECO:0000256" key="1">
    <source>
        <dbReference type="SAM" id="MobiDB-lite"/>
    </source>
</evidence>
<gene>
    <name evidence="3" type="ORF">BASA50_003792</name>
</gene>
<sequence length="273" mass="30410">MKLISFAALSFLAITVSAYPGDNTLPQSTAIQSAEQSQSTATQSEEQPQSTTTQSQEQSQSTDIQSAEKSQDEVRAEIERLERIHKEKERLLTRAKKDLSTSQRKVLPLGNKIDNIGIKLQDPSISSEEKVRLNQKHDDAEAAFAELIVKCSEQNQRYTDAMDAFNKANTQVRLLEENQALLAEYNADHVAQMGTSLNSFYNLVLLEEQYDEIATNIEMLSYENARINSAGPAFLVDTLPARLKKNEDQLRTLQRLAKAAKGILEQGGVHVAN</sequence>
<dbReference type="Proteomes" id="UP001648503">
    <property type="component" value="Unassembled WGS sequence"/>
</dbReference>
<proteinExistence type="predicted"/>